<sequence>MKQPLRIEAEPLRLNLKTTVRHASASRNKGESIFVQAKRNKKTGYGEGCPRVYVTGDDIDASLVWIKKNFSSDKVNFVTIAELRQWSEDNEKEIDNYPSAWCAIEMAMLDLLSREKGCTVEKILGLDDGNLCGRYTAVLGDNKKDAYTMLAGKYLRRGISDFKIKLNGNLGNDIEKLNILEKLSAQHLTEPIRIRLDANNLWKDNCGEAIKYTKKLGIERIFAVEEPVGAKNAEDISKFSTATGLPVILDESLCIVGDLSLYRNIAGKFIANIKVSKVGGLIRALKMIKMLKKMRWPIIVGCHVGETSLLTRAALVVSGAAGNSLIAHEGAFGDYLIEWEPVSPILKFGHHGLLDLNSPYHIETDQGLTVVPTENWEIGFGMQCSMPLTNDLEEENLAFIQNSH</sequence>
<dbReference type="EMBL" id="LNQE01001060">
    <property type="protein sequence ID" value="KUG21482.1"/>
    <property type="molecule type" value="Genomic_DNA"/>
</dbReference>
<dbReference type="AlphaFoldDB" id="A0A0W8FKP1"/>
<gene>
    <name evidence="3" type="ORF">ASZ90_008765</name>
</gene>
<dbReference type="PANTHER" id="PTHR48073">
    <property type="entry name" value="O-SUCCINYLBENZOATE SYNTHASE-RELATED"/>
    <property type="match status" value="1"/>
</dbReference>
<proteinExistence type="predicted"/>
<protein>
    <submittedName>
        <fullName evidence="3">L-alanine-dl-glutamate epimerase</fullName>
    </submittedName>
</protein>
<comment type="caution">
    <text evidence="3">The sequence shown here is derived from an EMBL/GenBank/DDBJ whole genome shotgun (WGS) entry which is preliminary data.</text>
</comment>
<reference evidence="3" key="1">
    <citation type="journal article" date="2015" name="Proc. Natl. Acad. Sci. U.S.A.">
        <title>Networks of energetic and metabolic interactions define dynamics in microbial communities.</title>
        <authorList>
            <person name="Embree M."/>
            <person name="Liu J.K."/>
            <person name="Al-Bassam M.M."/>
            <person name="Zengler K."/>
        </authorList>
    </citation>
    <scope>NUCLEOTIDE SEQUENCE</scope>
</reference>
<organism evidence="3">
    <name type="scientific">hydrocarbon metagenome</name>
    <dbReference type="NCBI Taxonomy" id="938273"/>
    <lineage>
        <taxon>unclassified sequences</taxon>
        <taxon>metagenomes</taxon>
        <taxon>ecological metagenomes</taxon>
    </lineage>
</organism>
<name>A0A0W8FKP1_9ZZZZ</name>
<dbReference type="SUPFAM" id="SSF54826">
    <property type="entry name" value="Enolase N-terminal domain-like"/>
    <property type="match status" value="1"/>
</dbReference>
<dbReference type="InterPro" id="IPR036849">
    <property type="entry name" value="Enolase-like_C_sf"/>
</dbReference>
<evidence type="ECO:0000256" key="1">
    <source>
        <dbReference type="ARBA" id="ARBA00022723"/>
    </source>
</evidence>
<evidence type="ECO:0000259" key="2">
    <source>
        <dbReference type="Pfam" id="PF13378"/>
    </source>
</evidence>
<accession>A0A0W8FKP1</accession>
<dbReference type="InterPro" id="IPR029065">
    <property type="entry name" value="Enolase_C-like"/>
</dbReference>
<evidence type="ECO:0000313" key="3">
    <source>
        <dbReference type="EMBL" id="KUG21482.1"/>
    </source>
</evidence>
<dbReference type="InterPro" id="IPR029017">
    <property type="entry name" value="Enolase-like_N"/>
</dbReference>
<dbReference type="Pfam" id="PF13378">
    <property type="entry name" value="MR_MLE_C"/>
    <property type="match status" value="1"/>
</dbReference>
<dbReference type="GO" id="GO:0003824">
    <property type="term" value="F:catalytic activity"/>
    <property type="evidence" value="ECO:0007669"/>
    <property type="project" value="UniProtKB-ARBA"/>
</dbReference>
<feature type="domain" description="Enolase C-terminal" evidence="2">
    <location>
        <begin position="151"/>
        <end position="340"/>
    </location>
</feature>
<dbReference type="GO" id="GO:0046872">
    <property type="term" value="F:metal ion binding"/>
    <property type="evidence" value="ECO:0007669"/>
    <property type="project" value="UniProtKB-KW"/>
</dbReference>
<keyword evidence="1" id="KW-0479">Metal-binding</keyword>
<dbReference type="PANTHER" id="PTHR48073:SF2">
    <property type="entry name" value="O-SUCCINYLBENZOATE SYNTHASE"/>
    <property type="match status" value="1"/>
</dbReference>
<dbReference type="Gene3D" id="3.20.20.120">
    <property type="entry name" value="Enolase-like C-terminal domain"/>
    <property type="match status" value="1"/>
</dbReference>
<dbReference type="SUPFAM" id="SSF51604">
    <property type="entry name" value="Enolase C-terminal domain-like"/>
    <property type="match status" value="1"/>
</dbReference>
<dbReference type="Gene3D" id="3.30.390.10">
    <property type="entry name" value="Enolase-like, N-terminal domain"/>
    <property type="match status" value="1"/>
</dbReference>